<reference evidence="1 2" key="1">
    <citation type="submission" date="2017-06" db="EMBL/GenBank/DDBJ databases">
        <authorList>
            <person name="Kim H.J."/>
            <person name="Triplett B.A."/>
        </authorList>
    </citation>
    <scope>NUCLEOTIDE SEQUENCE [LARGE SCALE GENOMIC DNA]</scope>
    <source>
        <strain evidence="1 2">U15</strain>
    </source>
</reference>
<evidence type="ECO:0000313" key="1">
    <source>
        <dbReference type="EMBL" id="SNS83281.1"/>
    </source>
</evidence>
<name>A0A239HPZ4_9BURK</name>
<organism evidence="1 2">
    <name type="scientific">Noviherbaspirillum humi</name>
    <dbReference type="NCBI Taxonomy" id="1688639"/>
    <lineage>
        <taxon>Bacteria</taxon>
        <taxon>Pseudomonadati</taxon>
        <taxon>Pseudomonadota</taxon>
        <taxon>Betaproteobacteria</taxon>
        <taxon>Burkholderiales</taxon>
        <taxon>Oxalobacteraceae</taxon>
        <taxon>Noviherbaspirillum</taxon>
    </lineage>
</organism>
<accession>A0A239HPZ4</accession>
<dbReference type="EMBL" id="FZOT01000007">
    <property type="protein sequence ID" value="SNS83281.1"/>
    <property type="molecule type" value="Genomic_DNA"/>
</dbReference>
<keyword evidence="2" id="KW-1185">Reference proteome</keyword>
<dbReference type="Proteomes" id="UP000198284">
    <property type="component" value="Unassembled WGS sequence"/>
</dbReference>
<evidence type="ECO:0000313" key="2">
    <source>
        <dbReference type="Proteomes" id="UP000198284"/>
    </source>
</evidence>
<dbReference type="AlphaFoldDB" id="A0A239HPZ4"/>
<sequence length="46" mass="5082">MPHDIRLQLPPTPARFPVSSFRSLRIDTAFTGGMRAAAFLPVSLNQ</sequence>
<protein>
    <submittedName>
        <fullName evidence="1">Uncharacterized protein</fullName>
    </submittedName>
</protein>
<proteinExistence type="predicted"/>
<dbReference type="RefSeq" id="WP_176442447.1">
    <property type="nucleotide sequence ID" value="NZ_FZOT01000007.1"/>
</dbReference>
<gene>
    <name evidence="1" type="ORF">SAMN06265795_107102</name>
</gene>